<organism evidence="2 3">
    <name type="scientific">Datura stramonium</name>
    <name type="common">Jimsonweed</name>
    <name type="synonym">Common thornapple</name>
    <dbReference type="NCBI Taxonomy" id="4076"/>
    <lineage>
        <taxon>Eukaryota</taxon>
        <taxon>Viridiplantae</taxon>
        <taxon>Streptophyta</taxon>
        <taxon>Embryophyta</taxon>
        <taxon>Tracheophyta</taxon>
        <taxon>Spermatophyta</taxon>
        <taxon>Magnoliopsida</taxon>
        <taxon>eudicotyledons</taxon>
        <taxon>Gunneridae</taxon>
        <taxon>Pentapetalae</taxon>
        <taxon>asterids</taxon>
        <taxon>lamiids</taxon>
        <taxon>Solanales</taxon>
        <taxon>Solanaceae</taxon>
        <taxon>Solanoideae</taxon>
        <taxon>Datureae</taxon>
        <taxon>Datura</taxon>
    </lineage>
</organism>
<feature type="region of interest" description="Disordered" evidence="1">
    <location>
        <begin position="158"/>
        <end position="217"/>
    </location>
</feature>
<gene>
    <name evidence="2" type="ORF">HAX54_026566</name>
</gene>
<proteinExistence type="predicted"/>
<evidence type="ECO:0000313" key="2">
    <source>
        <dbReference type="EMBL" id="MCD9640858.1"/>
    </source>
</evidence>
<evidence type="ECO:0000256" key="1">
    <source>
        <dbReference type="SAM" id="MobiDB-lite"/>
    </source>
</evidence>
<evidence type="ECO:0000313" key="3">
    <source>
        <dbReference type="Proteomes" id="UP000823775"/>
    </source>
</evidence>
<comment type="caution">
    <text evidence="2">The sequence shown here is derived from an EMBL/GenBank/DDBJ whole genome shotgun (WGS) entry which is preliminary data.</text>
</comment>
<feature type="compositionally biased region" description="Basic and acidic residues" evidence="1">
    <location>
        <begin position="168"/>
        <end position="182"/>
    </location>
</feature>
<keyword evidence="3" id="KW-1185">Reference proteome</keyword>
<dbReference type="Proteomes" id="UP000823775">
    <property type="component" value="Unassembled WGS sequence"/>
</dbReference>
<dbReference type="EMBL" id="JACEIK010003222">
    <property type="protein sequence ID" value="MCD9640858.1"/>
    <property type="molecule type" value="Genomic_DNA"/>
</dbReference>
<reference evidence="2 3" key="1">
    <citation type="journal article" date="2021" name="BMC Genomics">
        <title>Datura genome reveals duplications of psychoactive alkaloid biosynthetic genes and high mutation rate following tissue culture.</title>
        <authorList>
            <person name="Rajewski A."/>
            <person name="Carter-House D."/>
            <person name="Stajich J."/>
            <person name="Litt A."/>
        </authorList>
    </citation>
    <scope>NUCLEOTIDE SEQUENCE [LARGE SCALE GENOMIC DNA]</scope>
    <source>
        <strain evidence="2">AR-01</strain>
    </source>
</reference>
<protein>
    <submittedName>
        <fullName evidence="2">Uncharacterized protein</fullName>
    </submittedName>
</protein>
<accession>A0ABS8V154</accession>
<name>A0ABS8V154_DATST</name>
<sequence>MLNPKNDNHCIAITTRSDRTLGPIVETRAEEHDDEEEIQTKLVVANKPVVINVDPNETDKLPVAAKEDECEKEKEDTPKIWEVWNEIPLVCCPRIGKCSRRIHCSSSQKIKKRDAAVLTLRLLPDRTSFRVFINYEARRNHGPGCSIAAMYKLLPSRTSHPRAAKQSDPADKGKEKEKRSAEAEVESGSDPKLEEALRKAKEDRERKAELHRKRGKDALRFNVVPGMKERVFEGMYNWNFNEEK</sequence>
<feature type="compositionally biased region" description="Basic and acidic residues" evidence="1">
    <location>
        <begin position="189"/>
        <end position="208"/>
    </location>
</feature>